<keyword evidence="1" id="KW-0812">Transmembrane</keyword>
<dbReference type="STRING" id="1618574.UT24_C0030G0016"/>
<dbReference type="EMBL" id="LBWB01000030">
    <property type="protein sequence ID" value="KKQ98938.1"/>
    <property type="molecule type" value="Genomic_DNA"/>
</dbReference>
<protein>
    <submittedName>
        <fullName evidence="2">Uncharacterized protein</fullName>
    </submittedName>
</protein>
<evidence type="ECO:0000313" key="3">
    <source>
        <dbReference type="Proteomes" id="UP000033881"/>
    </source>
</evidence>
<keyword evidence="1" id="KW-1133">Transmembrane helix</keyword>
<accession>A0A0G0M441</accession>
<name>A0A0G0M441_9BACT</name>
<dbReference type="AlphaFoldDB" id="A0A0G0M441"/>
<sequence length="107" mass="12606">MILEIIAVIVYLLIGSRFCGFKHGSMTKDELCDLWNFDPVHGPLCYLIWTILWPLVMFYNQGRNKAINERIYQQKLLALDRELQQEISEIRQERLTCSAEEWVKSNG</sequence>
<feature type="transmembrane region" description="Helical" evidence="1">
    <location>
        <begin position="40"/>
        <end position="60"/>
    </location>
</feature>
<evidence type="ECO:0000313" key="2">
    <source>
        <dbReference type="EMBL" id="KKQ98938.1"/>
    </source>
</evidence>
<proteinExistence type="predicted"/>
<dbReference type="Proteomes" id="UP000033881">
    <property type="component" value="Unassembled WGS sequence"/>
</dbReference>
<evidence type="ECO:0000256" key="1">
    <source>
        <dbReference type="SAM" id="Phobius"/>
    </source>
</evidence>
<comment type="caution">
    <text evidence="2">The sequence shown here is derived from an EMBL/GenBank/DDBJ whole genome shotgun (WGS) entry which is preliminary data.</text>
</comment>
<gene>
    <name evidence="2" type="ORF">UT24_C0030G0016</name>
</gene>
<keyword evidence="1" id="KW-0472">Membrane</keyword>
<reference evidence="2 3" key="1">
    <citation type="journal article" date="2015" name="Nature">
        <title>rRNA introns, odd ribosomes, and small enigmatic genomes across a large radiation of phyla.</title>
        <authorList>
            <person name="Brown C.T."/>
            <person name="Hug L.A."/>
            <person name="Thomas B.C."/>
            <person name="Sharon I."/>
            <person name="Castelle C.J."/>
            <person name="Singh A."/>
            <person name="Wilkins M.J."/>
            <person name="Williams K.H."/>
            <person name="Banfield J.F."/>
        </authorList>
    </citation>
    <scope>NUCLEOTIDE SEQUENCE [LARGE SCALE GENOMIC DNA]</scope>
</reference>
<organism evidence="2 3">
    <name type="scientific">Candidatus Woesebacteria bacterium GW2011_GWB1_39_12</name>
    <dbReference type="NCBI Taxonomy" id="1618574"/>
    <lineage>
        <taxon>Bacteria</taxon>
        <taxon>Candidatus Woeseibacteriota</taxon>
    </lineage>
</organism>